<dbReference type="Proteomes" id="UP001152320">
    <property type="component" value="Chromosome 17"/>
</dbReference>
<dbReference type="InterPro" id="IPR003410">
    <property type="entry name" value="HYR_dom"/>
</dbReference>
<evidence type="ECO:0000256" key="3">
    <source>
        <dbReference type="SAM" id="Phobius"/>
    </source>
</evidence>
<keyword evidence="1" id="KW-0677">Repeat</keyword>
<feature type="compositionally biased region" description="Basic and acidic residues" evidence="2">
    <location>
        <begin position="211"/>
        <end position="220"/>
    </location>
</feature>
<name>A0A9Q0YQT9_HOLLE</name>
<evidence type="ECO:0000313" key="6">
    <source>
        <dbReference type="Proteomes" id="UP001152320"/>
    </source>
</evidence>
<accession>A0A9Q0YQT9</accession>
<keyword evidence="6" id="KW-1185">Reference proteome</keyword>
<feature type="region of interest" description="Disordered" evidence="2">
    <location>
        <begin position="199"/>
        <end position="247"/>
    </location>
</feature>
<keyword evidence="3" id="KW-0812">Transmembrane</keyword>
<dbReference type="AlphaFoldDB" id="A0A9Q0YQT9"/>
<evidence type="ECO:0000259" key="4">
    <source>
        <dbReference type="Pfam" id="PF02494"/>
    </source>
</evidence>
<evidence type="ECO:0000313" key="5">
    <source>
        <dbReference type="EMBL" id="KAJ8026066.1"/>
    </source>
</evidence>
<protein>
    <recommendedName>
        <fullName evidence="4">HYR domain-containing protein</fullName>
    </recommendedName>
</protein>
<feature type="compositionally biased region" description="Basic and acidic residues" evidence="2">
    <location>
        <begin position="236"/>
        <end position="247"/>
    </location>
</feature>
<evidence type="ECO:0000256" key="1">
    <source>
        <dbReference type="ARBA" id="ARBA00022737"/>
    </source>
</evidence>
<feature type="domain" description="HYR" evidence="4">
    <location>
        <begin position="6"/>
        <end position="63"/>
    </location>
</feature>
<organism evidence="5 6">
    <name type="scientific">Holothuria leucospilota</name>
    <name type="common">Black long sea cucumber</name>
    <name type="synonym">Mertensiothuria leucospilota</name>
    <dbReference type="NCBI Taxonomy" id="206669"/>
    <lineage>
        <taxon>Eukaryota</taxon>
        <taxon>Metazoa</taxon>
        <taxon>Echinodermata</taxon>
        <taxon>Eleutherozoa</taxon>
        <taxon>Echinozoa</taxon>
        <taxon>Holothuroidea</taxon>
        <taxon>Aspidochirotacea</taxon>
        <taxon>Aspidochirotida</taxon>
        <taxon>Holothuriidae</taxon>
        <taxon>Holothuria</taxon>
    </lineage>
</organism>
<dbReference type="EMBL" id="JAIZAY010000017">
    <property type="protein sequence ID" value="KAJ8026066.1"/>
    <property type="molecule type" value="Genomic_DNA"/>
</dbReference>
<sequence length="297" mass="32749">MTSLEYRSDTTAVFWGEPSTAGDSCSATSLTSSHSPGDQFTEGATVVSYLFGSTIVCNFTVQVIKEARPFPLAVPIILPVAFLLILLFFCIFCVLNMPKRLQRRPLPGVPKHQPSLINPAYQPNSSGEKDSDVGTFYDFILEEVDPETEEITSDTYGISGAVLSGDILEIIKSQDSQIGQNGQIFKQKSAEGHGEEIITEPSLTHECASTDSDRLKDKENGYSIDPGETANENEETQSHEENNENMENEDHYVIMKNLKGDVTVDNHRGEGHERAILDQVLDLDNTEDVLVLNLGEF</sequence>
<comment type="caution">
    <text evidence="5">The sequence shown here is derived from an EMBL/GenBank/DDBJ whole genome shotgun (WGS) entry which is preliminary data.</text>
</comment>
<feature type="transmembrane region" description="Helical" evidence="3">
    <location>
        <begin position="72"/>
        <end position="95"/>
    </location>
</feature>
<keyword evidence="3" id="KW-1133">Transmembrane helix</keyword>
<dbReference type="Pfam" id="PF02494">
    <property type="entry name" value="HYR"/>
    <property type="match status" value="1"/>
</dbReference>
<keyword evidence="3" id="KW-0472">Membrane</keyword>
<reference evidence="5" key="1">
    <citation type="submission" date="2021-10" db="EMBL/GenBank/DDBJ databases">
        <title>Tropical sea cucumber genome reveals ecological adaptation and Cuvierian tubules defense mechanism.</title>
        <authorList>
            <person name="Chen T."/>
        </authorList>
    </citation>
    <scope>NUCLEOTIDE SEQUENCE</scope>
    <source>
        <strain evidence="5">Nanhai2018</strain>
        <tissue evidence="5">Muscle</tissue>
    </source>
</reference>
<proteinExistence type="predicted"/>
<evidence type="ECO:0000256" key="2">
    <source>
        <dbReference type="SAM" id="MobiDB-lite"/>
    </source>
</evidence>
<gene>
    <name evidence="5" type="ORF">HOLleu_33800</name>
</gene>